<dbReference type="GO" id="GO:0071932">
    <property type="term" value="P:replication fork reversal"/>
    <property type="evidence" value="ECO:0007669"/>
    <property type="project" value="TreeGrafter"/>
</dbReference>
<evidence type="ECO:0000313" key="27">
    <source>
        <dbReference type="Proteomes" id="UP001108240"/>
    </source>
</evidence>
<evidence type="ECO:0000256" key="9">
    <source>
        <dbReference type="ARBA" id="ARBA00022763"/>
    </source>
</evidence>
<reference evidence="26" key="2">
    <citation type="submission" date="2025-09" db="UniProtKB">
        <authorList>
            <consortium name="Ensembl"/>
        </authorList>
    </citation>
    <scope>IDENTIFICATION</scope>
</reference>
<evidence type="ECO:0000259" key="24">
    <source>
        <dbReference type="Pfam" id="PF13087"/>
    </source>
</evidence>
<reference evidence="26" key="1">
    <citation type="submission" date="2025-08" db="UniProtKB">
        <authorList>
            <consortium name="Ensembl"/>
        </authorList>
    </citation>
    <scope>IDENTIFICATION</scope>
</reference>
<evidence type="ECO:0000256" key="6">
    <source>
        <dbReference type="ARBA" id="ARBA00022723"/>
    </source>
</evidence>
<evidence type="ECO:0000259" key="23">
    <source>
        <dbReference type="Pfam" id="PF13086"/>
    </source>
</evidence>
<dbReference type="InterPro" id="IPR026851">
    <property type="entry name" value="Dna2/JHS1_DEXXQ-box"/>
</dbReference>
<evidence type="ECO:0000256" key="17">
    <source>
        <dbReference type="ARBA" id="ARBA00023204"/>
    </source>
</evidence>
<dbReference type="AlphaFoldDB" id="A0A9J8ALL7"/>
<evidence type="ECO:0000256" key="10">
    <source>
        <dbReference type="ARBA" id="ARBA00022801"/>
    </source>
</evidence>
<evidence type="ECO:0000256" key="7">
    <source>
        <dbReference type="ARBA" id="ARBA00022741"/>
    </source>
</evidence>
<dbReference type="CDD" id="cd18041">
    <property type="entry name" value="DEXXQc_DNA2"/>
    <property type="match status" value="1"/>
</dbReference>
<keyword evidence="7 21" id="KW-0547">Nucleotide-binding</keyword>
<keyword evidence="17 21" id="KW-0234">DNA repair</keyword>
<dbReference type="GO" id="GO:0005524">
    <property type="term" value="F:ATP binding"/>
    <property type="evidence" value="ECO:0007669"/>
    <property type="project" value="UniProtKB-UniRule"/>
</dbReference>
<evidence type="ECO:0000256" key="20">
    <source>
        <dbReference type="ARBA" id="ARBA00047995"/>
    </source>
</evidence>
<keyword evidence="5 21" id="KW-0540">Nuclease</keyword>
<keyword evidence="4 21" id="KW-0235">DNA replication</keyword>
<comment type="cofactor">
    <cofactor evidence="1">
        <name>[4Fe-4S] cluster</name>
        <dbReference type="ChEBI" id="CHEBI:49883"/>
    </cofactor>
</comment>
<keyword evidence="16 21" id="KW-0496">Mitochondrion</keyword>
<keyword evidence="27" id="KW-1185">Reference proteome</keyword>
<feature type="domain" description="DNA2/NAM7 helicase-like C-terminal" evidence="24">
    <location>
        <begin position="814"/>
        <end position="998"/>
    </location>
</feature>
<dbReference type="InterPro" id="IPR011604">
    <property type="entry name" value="PDDEXK-like_dom_sf"/>
</dbReference>
<keyword evidence="10 21" id="KW-0378">Hydrolase</keyword>
<name>A0A9J8ALL7_CYPCA</name>
<keyword evidence="11 21" id="KW-0347">Helicase</keyword>
<feature type="domain" description="DNA2 rift barrel" evidence="25">
    <location>
        <begin position="479"/>
        <end position="576"/>
    </location>
</feature>
<comment type="similarity">
    <text evidence="2 21">Belongs to the DNA2/NAM7 helicase family.</text>
</comment>
<dbReference type="InterPro" id="IPR041677">
    <property type="entry name" value="DNA2/NAM7_AAA_11"/>
</dbReference>
<keyword evidence="13 21" id="KW-0408">Iron</keyword>
<evidence type="ECO:0000256" key="3">
    <source>
        <dbReference type="ARBA" id="ARBA00022485"/>
    </source>
</evidence>
<dbReference type="EC" id="3.1.-.-" evidence="21"/>
<dbReference type="PANTHER" id="PTHR10887">
    <property type="entry name" value="DNA2/NAM7 HELICASE FAMILY"/>
    <property type="match status" value="1"/>
</dbReference>
<comment type="catalytic activity">
    <reaction evidence="20 21">
        <text>ATP + H2O = ADP + phosphate + H(+)</text>
        <dbReference type="Rhea" id="RHEA:13065"/>
        <dbReference type="ChEBI" id="CHEBI:15377"/>
        <dbReference type="ChEBI" id="CHEBI:15378"/>
        <dbReference type="ChEBI" id="CHEBI:30616"/>
        <dbReference type="ChEBI" id="CHEBI:43474"/>
        <dbReference type="ChEBI" id="CHEBI:456216"/>
        <dbReference type="EC" id="3.6.4.12"/>
    </reaction>
</comment>
<dbReference type="InterPro" id="IPR027417">
    <property type="entry name" value="P-loop_NTPase"/>
</dbReference>
<dbReference type="GO" id="GO:0005739">
    <property type="term" value="C:mitochondrion"/>
    <property type="evidence" value="ECO:0007669"/>
    <property type="project" value="UniProtKB-SubCell"/>
</dbReference>
<dbReference type="SUPFAM" id="SSF52540">
    <property type="entry name" value="P-loop containing nucleoside triphosphate hydrolases"/>
    <property type="match status" value="1"/>
</dbReference>
<evidence type="ECO:0000256" key="21">
    <source>
        <dbReference type="RuleBase" id="RU367041"/>
    </source>
</evidence>
<evidence type="ECO:0000256" key="19">
    <source>
        <dbReference type="ARBA" id="ARBA00023268"/>
    </source>
</evidence>
<comment type="function">
    <text evidence="21">Key enzyme involved in DNA replication and DNA repair. Involved in Okazaki fragments processing by cleaving long flaps that escape FEN1: flaps that are longer than 27 nucleotides are coated by replication protein A complex (RPA), leading to recruit DNA2 which cleaves the flap until it is too short to bind RPA and becomes a substrate for FEN1. Also involved in 5'-end resection of DNA during double-strand break (DSB) repair by mediating the cleavage of 5'-ssDNA.</text>
</comment>
<organism evidence="26 27">
    <name type="scientific">Cyprinus carpio carpio</name>
    <dbReference type="NCBI Taxonomy" id="630221"/>
    <lineage>
        <taxon>Eukaryota</taxon>
        <taxon>Metazoa</taxon>
        <taxon>Chordata</taxon>
        <taxon>Craniata</taxon>
        <taxon>Vertebrata</taxon>
        <taxon>Euteleostomi</taxon>
        <taxon>Actinopterygii</taxon>
        <taxon>Neopterygii</taxon>
        <taxon>Teleostei</taxon>
        <taxon>Ostariophysi</taxon>
        <taxon>Cypriniformes</taxon>
        <taxon>Cyprinidae</taxon>
        <taxon>Cyprininae</taxon>
        <taxon>Cyprinus</taxon>
    </lineage>
</organism>
<keyword evidence="8" id="KW-0255">Endonuclease</keyword>
<evidence type="ECO:0000256" key="13">
    <source>
        <dbReference type="ARBA" id="ARBA00023004"/>
    </source>
</evidence>
<dbReference type="Ensembl" id="ENSCCRT00000136284.1">
    <property type="protein sequence ID" value="ENSCCRP00000145717.1"/>
    <property type="gene ID" value="ENSCCRG00000079933.1"/>
</dbReference>
<keyword evidence="9 21" id="KW-0227">DNA damage</keyword>
<dbReference type="Gene3D" id="3.40.50.300">
    <property type="entry name" value="P-loop containing nucleotide triphosphate hydrolases"/>
    <property type="match status" value="2"/>
</dbReference>
<keyword evidence="12 21" id="KW-0067">ATP-binding</keyword>
<dbReference type="Pfam" id="PF08696">
    <property type="entry name" value="Dna2"/>
    <property type="match status" value="1"/>
</dbReference>
<evidence type="ECO:0000256" key="8">
    <source>
        <dbReference type="ARBA" id="ARBA00022759"/>
    </source>
</evidence>
<dbReference type="GeneTree" id="ENSGT00780000122010"/>
<dbReference type="GO" id="GO:0033567">
    <property type="term" value="P:DNA replication, Okazaki fragment processing"/>
    <property type="evidence" value="ECO:0007669"/>
    <property type="project" value="UniProtKB-UniRule"/>
</dbReference>
<dbReference type="Pfam" id="PF13087">
    <property type="entry name" value="AAA_12"/>
    <property type="match status" value="1"/>
</dbReference>
<sequence>MSTVSGTNHFDHVISYSSWIQNGSTEDKESFLSCPITKKRPLSTADLQAKDKIADGKTLPHVILASGVHNRYWVLDVRDITSSRSCTEKHLTITCSKTTQSRETCILKDGWESTPVAVGDVIHLEGRCVSGLWTIDRDSGFLVLLPDLLISGTSIANSIRCMRRGVLGEMFKAFDGGSKQMLNGTIVHDIFQKAAMSSDFSLERIQTLAAEALRNPSYLGQMYSLKLTQADMKQEVEEYLPSLSDVYICIYLKKIENMVDATCSVTVTDFVDIEENIWCPHFGLKGKIDVTAGVRIHRRGRKPTERIVPLELKTGKESNSIEHRSQVILYTLMSSARRCDPEAGFLVYLKTGSLHPVVGNHMDRRELIKIRNSLAHHIGNNLIKVNGRSQMAPLPAIVSDQQACKYCPQKRNCAVYNRAVERDPMENCSEDPQPFVQSEREHLSHVHLQYFSHWLLLCTLEALTMENKAGRRNIWLQTAQQREKSGGCVANMHLAGDVSILSDGVYKHSFVRKESDQTLTGLIVGDRIVVSDQDLVLIGLATGYVTEITVSGVTCSLDKNLSKYSSNTVFRLDQDEGAGGLGTHLGNLSMLMENTPTSERLRELIVEFRPPQFIDSLSSVLPRDAKDTVANILKGLNKPQKQAMKKVLLSKDYTLIVGMPGTGKTTTICTLVRILHACGFSVLLTSYTHSAVDNILLKLKRFKIGFLRLGRSQKVHHDILPFTEESCRAKGIQTLEDLEQLYNKELIVATTCMGVKHPIFSRRRFDFCIVDEASQISQPVCLGPLFYAQRFVLVGDHQQLPPIVQNAEARTLGMDESLFKRLEHHSDAVVQLNVQYRMNSAIMSLSNALMYEGRLECGSERTASAVLQLPSRAQVEEELDLFVCQPQHSAWVQAALEPNSPVCFLDTSEAGCRASDIGVIAPYRQQLKAISSLLQGDAYKALEVNTVDKYQGRDKSVIIVSFVRSNPEGNLGELLQDWRRLNVAITRAKHKLLMLGSAPTLRRYAPLEKLLCHLQQEDMISFTTLPAAAHEALPRIHL</sequence>
<evidence type="ECO:0000256" key="4">
    <source>
        <dbReference type="ARBA" id="ARBA00022705"/>
    </source>
</evidence>
<dbReference type="GO" id="GO:0051539">
    <property type="term" value="F:4 iron, 4 sulfur cluster binding"/>
    <property type="evidence" value="ECO:0007669"/>
    <property type="project" value="UniProtKB-UniRule"/>
</dbReference>
<dbReference type="GO" id="GO:0003677">
    <property type="term" value="F:DNA binding"/>
    <property type="evidence" value="ECO:0007669"/>
    <property type="project" value="UniProtKB-UniRule"/>
</dbReference>
<dbReference type="FunFam" id="3.40.50.300:FF:000721">
    <property type="entry name" value="DNA replication ATP-dependent helicase/nuclease DNA2"/>
    <property type="match status" value="1"/>
</dbReference>
<dbReference type="PANTHER" id="PTHR10887:SF433">
    <property type="entry name" value="DNA REPLICATION ATP-DEPENDENT HELICASE_NUCLEASE DNA2"/>
    <property type="match status" value="1"/>
</dbReference>
<evidence type="ECO:0000256" key="12">
    <source>
        <dbReference type="ARBA" id="ARBA00022840"/>
    </source>
</evidence>
<feature type="domain" description="DNA2/NAM7 helicase helicase" evidence="23">
    <location>
        <begin position="739"/>
        <end position="805"/>
    </location>
</feature>
<keyword evidence="18 21" id="KW-0539">Nucleus</keyword>
<dbReference type="GO" id="GO:0005634">
    <property type="term" value="C:nucleus"/>
    <property type="evidence" value="ECO:0007669"/>
    <property type="project" value="UniProtKB-SubCell"/>
</dbReference>
<evidence type="ECO:0000256" key="1">
    <source>
        <dbReference type="ARBA" id="ARBA00001966"/>
    </source>
</evidence>
<dbReference type="EC" id="3.6.4.12" evidence="21"/>
<dbReference type="GO" id="GO:0046872">
    <property type="term" value="F:metal ion binding"/>
    <property type="evidence" value="ECO:0007669"/>
    <property type="project" value="UniProtKB-UniRule"/>
</dbReference>
<keyword evidence="19 21" id="KW-0511">Multifunctional enzyme</keyword>
<keyword evidence="3 21" id="KW-0004">4Fe-4S</keyword>
<evidence type="ECO:0000256" key="11">
    <source>
        <dbReference type="ARBA" id="ARBA00022806"/>
    </source>
</evidence>
<evidence type="ECO:0000256" key="5">
    <source>
        <dbReference type="ARBA" id="ARBA00022722"/>
    </source>
</evidence>
<comment type="subcellular location">
    <subcellularLocation>
        <location evidence="21">Nucleus</location>
    </subcellularLocation>
    <subcellularLocation>
        <location evidence="21">Mitochondrion</location>
    </subcellularLocation>
</comment>
<dbReference type="CDD" id="cd22318">
    <property type="entry name" value="DNA2_N-like"/>
    <property type="match status" value="1"/>
</dbReference>
<dbReference type="Pfam" id="PF13086">
    <property type="entry name" value="AAA_11"/>
    <property type="match status" value="2"/>
</dbReference>
<evidence type="ECO:0000259" key="25">
    <source>
        <dbReference type="Pfam" id="PF21123"/>
    </source>
</evidence>
<accession>A0A9J8ALL7</accession>
<evidence type="ECO:0000313" key="26">
    <source>
        <dbReference type="Ensembl" id="ENSCCRP00000145717.1"/>
    </source>
</evidence>
<dbReference type="InterPro" id="IPR047187">
    <property type="entry name" value="SF1_C_Upf1"/>
</dbReference>
<dbReference type="GO" id="GO:0017108">
    <property type="term" value="F:5'-flap endonuclease activity"/>
    <property type="evidence" value="ECO:0007669"/>
    <property type="project" value="UniProtKB-UniRule"/>
</dbReference>
<proteinExistence type="inferred from homology"/>
<evidence type="ECO:0000259" key="22">
    <source>
        <dbReference type="Pfam" id="PF08696"/>
    </source>
</evidence>
<dbReference type="InterPro" id="IPR048459">
    <property type="entry name" value="DNA2_Rift"/>
</dbReference>
<dbReference type="CDD" id="cd18808">
    <property type="entry name" value="SF1_C_Upf1"/>
    <property type="match status" value="1"/>
</dbReference>
<keyword evidence="14 21" id="KW-0411">Iron-sulfur</keyword>
<feature type="domain" description="DNA2/NAM7 helicase helicase" evidence="23">
    <location>
        <begin position="636"/>
        <end position="726"/>
    </location>
</feature>
<feature type="domain" description="DNA replication factor Dna2 N-terminal" evidence="22">
    <location>
        <begin position="97"/>
        <end position="293"/>
    </location>
</feature>
<keyword evidence="15 21" id="KW-0238">DNA-binding</keyword>
<evidence type="ECO:0000256" key="15">
    <source>
        <dbReference type="ARBA" id="ARBA00023125"/>
    </source>
</evidence>
<protein>
    <recommendedName>
        <fullName evidence="21">DNA replication ATP-dependent helicase/nuclease</fullName>
        <ecNumber evidence="21">3.1.-.-</ecNumber>
        <ecNumber evidence="21">3.6.4.12</ecNumber>
    </recommendedName>
</protein>
<dbReference type="FunFam" id="3.40.50.300:FF:000915">
    <property type="entry name" value="DNA replication ATP-dependent helicase/nuclease DNA2"/>
    <property type="match status" value="1"/>
</dbReference>
<evidence type="ECO:0000256" key="18">
    <source>
        <dbReference type="ARBA" id="ARBA00023242"/>
    </source>
</evidence>
<evidence type="ECO:0000256" key="2">
    <source>
        <dbReference type="ARBA" id="ARBA00007913"/>
    </source>
</evidence>
<keyword evidence="6 21" id="KW-0479">Metal-binding</keyword>
<dbReference type="GO" id="GO:0017116">
    <property type="term" value="F:single-stranded DNA helicase activity"/>
    <property type="evidence" value="ECO:0007669"/>
    <property type="project" value="UniProtKB-UniRule"/>
</dbReference>
<dbReference type="InterPro" id="IPR041679">
    <property type="entry name" value="DNA2/NAM7-like_C"/>
</dbReference>
<evidence type="ECO:0000256" key="14">
    <source>
        <dbReference type="ARBA" id="ARBA00023014"/>
    </source>
</evidence>
<dbReference type="InterPro" id="IPR045055">
    <property type="entry name" value="DNA2/NAM7-like"/>
</dbReference>
<dbReference type="InterPro" id="IPR014808">
    <property type="entry name" value="DNA_replication_fac_Dna2_N"/>
</dbReference>
<dbReference type="Gene3D" id="3.90.320.10">
    <property type="match status" value="1"/>
</dbReference>
<evidence type="ECO:0000256" key="16">
    <source>
        <dbReference type="ARBA" id="ARBA00023128"/>
    </source>
</evidence>
<dbReference type="Pfam" id="PF21123">
    <property type="entry name" value="Dna2_Rift"/>
    <property type="match status" value="1"/>
</dbReference>
<dbReference type="GO" id="GO:0006281">
    <property type="term" value="P:DNA repair"/>
    <property type="evidence" value="ECO:0007669"/>
    <property type="project" value="UniProtKB-KW"/>
</dbReference>
<dbReference type="Proteomes" id="UP001108240">
    <property type="component" value="Unplaced"/>
</dbReference>